<sequence>MSQNHSTSPTSSAPYPKHHGTGNSIALVKNSERSSLSTSSARPCTTLPTHPRIKPRIHSITTIPNSNPEPSPQGAQQLPLSAPSMFDLTIESRHSPVFKSDIVSRELWRELEQELGEKIVFPLDDQTYQLSFTDSSPDHSPSKLWSTIITPDTSSAETSPVSKSRPPISLMSANEPSSYPSGHVPAIQPNSVNHSESARGIASELRQALKTPKPRRPSAPAPPELLNQLLSGSASSLPCLDTQLNSALVALRRQHAQNTPSAQRNSDASELSITAIFKPETDSLTDHEPIQSLKSAPAQLPNSSSFHTQFISAPSSYAQLMSRRRHLSGESTESELEVATPKEIVQSLPTSITSSPSERCTPPLDSIQITDVDQILMRPDSLHSRASQACSSLQSRPADLILPSPKPLRRPPRLSSKISPTLQPLTGQGADVLPTTLLSPGSTRSALQELARASHRTHPSITSTLSNTGSQPTYIQPRAMLANKRTSEEANRNSNPLPRRTPLMLRCRSENRVPRAQSDPVALSYPPRARHTRAASSISHALVPNSPQLPTPSEKPSTRKRSASASVSKTRLLGPAVLPELPPIDPSLTLQTLKDNHDASANLSPISNLSAFGRNNTLNPSFSFSNVQTCTTVIPRTTPKPEHPPSPGPVLSQRHSGQSMKPPLHLRTLRPRHSQPHLSSVPAPPAELGLQIPCPRPELTRPPAPSPLNLSPASSPPPSPERFKFSGKCASEQKKLSLGAGLPLDRSLFVKVSKELFFRRAPVESTSGDGKQRRSSRSNTRPKAVLHLKTKSEMLGPLPPPAVPKSMFED</sequence>
<feature type="region of interest" description="Disordered" evidence="1">
    <location>
        <begin position="1"/>
        <end position="80"/>
    </location>
</feature>
<feature type="compositionally biased region" description="Polar residues" evidence="1">
    <location>
        <begin position="384"/>
        <end position="395"/>
    </location>
</feature>
<feature type="compositionally biased region" description="Polar residues" evidence="1">
    <location>
        <begin position="459"/>
        <end position="472"/>
    </location>
</feature>
<gene>
    <name evidence="2" type="ORF">CROQUDRAFT_135782</name>
</gene>
<feature type="compositionally biased region" description="Polar residues" evidence="1">
    <location>
        <begin position="171"/>
        <end position="180"/>
    </location>
</feature>
<dbReference type="AlphaFoldDB" id="A0A9P6N8T5"/>
<evidence type="ECO:0000313" key="3">
    <source>
        <dbReference type="Proteomes" id="UP000886653"/>
    </source>
</evidence>
<reference evidence="2" key="1">
    <citation type="submission" date="2013-11" db="EMBL/GenBank/DDBJ databases">
        <title>Genome sequence of the fusiform rust pathogen reveals effectors for host alternation and coevolution with pine.</title>
        <authorList>
            <consortium name="DOE Joint Genome Institute"/>
            <person name="Smith K."/>
            <person name="Pendleton A."/>
            <person name="Kubisiak T."/>
            <person name="Anderson C."/>
            <person name="Salamov A."/>
            <person name="Aerts A."/>
            <person name="Riley R."/>
            <person name="Clum A."/>
            <person name="Lindquist E."/>
            <person name="Ence D."/>
            <person name="Campbell M."/>
            <person name="Kronenberg Z."/>
            <person name="Feau N."/>
            <person name="Dhillon B."/>
            <person name="Hamelin R."/>
            <person name="Burleigh J."/>
            <person name="Smith J."/>
            <person name="Yandell M."/>
            <person name="Nelson C."/>
            <person name="Grigoriev I."/>
            <person name="Davis J."/>
        </authorList>
    </citation>
    <scope>NUCLEOTIDE SEQUENCE</scope>
    <source>
        <strain evidence="2">G11</strain>
    </source>
</reference>
<feature type="region of interest" description="Disordered" evidence="1">
    <location>
        <begin position="382"/>
        <end position="431"/>
    </location>
</feature>
<feature type="compositionally biased region" description="Polar residues" evidence="1">
    <location>
        <begin position="151"/>
        <end position="162"/>
    </location>
</feature>
<feature type="compositionally biased region" description="Polar residues" evidence="1">
    <location>
        <begin position="1"/>
        <end position="13"/>
    </location>
</feature>
<dbReference type="OrthoDB" id="10443116at2759"/>
<keyword evidence="3" id="KW-1185">Reference proteome</keyword>
<feature type="region of interest" description="Disordered" evidence="1">
    <location>
        <begin position="453"/>
        <end position="472"/>
    </location>
</feature>
<protein>
    <submittedName>
        <fullName evidence="2">Uncharacterized protein</fullName>
    </submittedName>
</protein>
<feature type="compositionally biased region" description="Pro residues" evidence="1">
    <location>
        <begin position="694"/>
        <end position="706"/>
    </location>
</feature>
<organism evidence="2 3">
    <name type="scientific">Cronartium quercuum f. sp. fusiforme G11</name>
    <dbReference type="NCBI Taxonomy" id="708437"/>
    <lineage>
        <taxon>Eukaryota</taxon>
        <taxon>Fungi</taxon>
        <taxon>Dikarya</taxon>
        <taxon>Basidiomycota</taxon>
        <taxon>Pucciniomycotina</taxon>
        <taxon>Pucciniomycetes</taxon>
        <taxon>Pucciniales</taxon>
        <taxon>Coleosporiaceae</taxon>
        <taxon>Cronartium</taxon>
    </lineage>
</organism>
<comment type="caution">
    <text evidence="2">The sequence shown here is derived from an EMBL/GenBank/DDBJ whole genome shotgun (WGS) entry which is preliminary data.</text>
</comment>
<accession>A0A9P6N8T5</accession>
<feature type="region of interest" description="Disordered" evidence="1">
    <location>
        <begin position="634"/>
        <end position="725"/>
    </location>
</feature>
<feature type="region of interest" description="Disordered" evidence="1">
    <location>
        <begin position="151"/>
        <end position="200"/>
    </location>
</feature>
<feature type="compositionally biased region" description="Polar residues" evidence="1">
    <location>
        <begin position="59"/>
        <end position="79"/>
    </location>
</feature>
<evidence type="ECO:0000256" key="1">
    <source>
        <dbReference type="SAM" id="MobiDB-lite"/>
    </source>
</evidence>
<name>A0A9P6N8T5_9BASI</name>
<dbReference type="Proteomes" id="UP000886653">
    <property type="component" value="Unassembled WGS sequence"/>
</dbReference>
<feature type="region of interest" description="Disordered" evidence="1">
    <location>
        <begin position="760"/>
        <end position="810"/>
    </location>
</feature>
<feature type="region of interest" description="Disordered" evidence="1">
    <location>
        <begin position="510"/>
        <end position="568"/>
    </location>
</feature>
<evidence type="ECO:0000313" key="2">
    <source>
        <dbReference type="EMBL" id="KAG0142061.1"/>
    </source>
</evidence>
<dbReference type="EMBL" id="MU167361">
    <property type="protein sequence ID" value="KAG0142061.1"/>
    <property type="molecule type" value="Genomic_DNA"/>
</dbReference>
<proteinExistence type="predicted"/>